<evidence type="ECO:0000313" key="10">
    <source>
        <dbReference type="Proteomes" id="UP000275385"/>
    </source>
</evidence>
<evidence type="ECO:0000256" key="1">
    <source>
        <dbReference type="ARBA" id="ARBA00003675"/>
    </source>
</evidence>
<dbReference type="PANTHER" id="PTHR13137">
    <property type="entry name" value="DC11 ACN9 HOMOLOG"/>
    <property type="match status" value="1"/>
</dbReference>
<gene>
    <name evidence="9" type="primary">ACN9</name>
    <name evidence="9" type="ORF">DL546_005471</name>
</gene>
<dbReference type="PANTHER" id="PTHR13137:SF6">
    <property type="entry name" value="SUCCINATE DEHYDROGENASE ASSEMBLY FACTOR 3, MITOCHONDRIAL"/>
    <property type="match status" value="1"/>
</dbReference>
<dbReference type="CDD" id="cd20270">
    <property type="entry name" value="Complex1_LYR_SDHAF3_LYRM10"/>
    <property type="match status" value="1"/>
</dbReference>
<comment type="subcellular location">
    <subcellularLocation>
        <location evidence="2 8">Mitochondrion matrix</location>
    </subcellularLocation>
</comment>
<evidence type="ECO:0000256" key="3">
    <source>
        <dbReference type="ARBA" id="ARBA00006020"/>
    </source>
</evidence>
<organism evidence="9 10">
    <name type="scientific">Coniochaeta pulveracea</name>
    <dbReference type="NCBI Taxonomy" id="177199"/>
    <lineage>
        <taxon>Eukaryota</taxon>
        <taxon>Fungi</taxon>
        <taxon>Dikarya</taxon>
        <taxon>Ascomycota</taxon>
        <taxon>Pezizomycotina</taxon>
        <taxon>Sordariomycetes</taxon>
        <taxon>Sordariomycetidae</taxon>
        <taxon>Coniochaetales</taxon>
        <taxon>Coniochaetaceae</taxon>
        <taxon>Coniochaeta</taxon>
    </lineage>
</organism>
<dbReference type="InterPro" id="IPR008381">
    <property type="entry name" value="SDHAF3/Sdh7"/>
</dbReference>
<evidence type="ECO:0000313" key="9">
    <source>
        <dbReference type="EMBL" id="RKU46096.1"/>
    </source>
</evidence>
<accession>A0A420YDY2</accession>
<keyword evidence="5" id="KW-0809">Transit peptide</keyword>
<evidence type="ECO:0000256" key="7">
    <source>
        <dbReference type="ARBA" id="ARBA00023186"/>
    </source>
</evidence>
<dbReference type="Pfam" id="PF13233">
    <property type="entry name" value="Complex1_LYR_2"/>
    <property type="match status" value="1"/>
</dbReference>
<reference evidence="9 10" key="1">
    <citation type="submission" date="2018-08" db="EMBL/GenBank/DDBJ databases">
        <title>Draft genome of the lignicolous fungus Coniochaeta pulveracea.</title>
        <authorList>
            <person name="Borstlap C.J."/>
            <person name="De Witt R.N."/>
            <person name="Botha A."/>
            <person name="Volschenk H."/>
        </authorList>
    </citation>
    <scope>NUCLEOTIDE SEQUENCE [LARGE SCALE GENOMIC DNA]</scope>
    <source>
        <strain evidence="9 10">CAB683</strain>
    </source>
</reference>
<comment type="similarity">
    <text evidence="3 8">Belongs to the complex I LYR family. SDHAF3 subfamily.</text>
</comment>
<dbReference type="GO" id="GO:0005758">
    <property type="term" value="C:mitochondrial intermembrane space"/>
    <property type="evidence" value="ECO:0007669"/>
    <property type="project" value="TreeGrafter"/>
</dbReference>
<proteinExistence type="inferred from homology"/>
<evidence type="ECO:0000256" key="8">
    <source>
        <dbReference type="RuleBase" id="RU368039"/>
    </source>
</evidence>
<dbReference type="GO" id="GO:0005759">
    <property type="term" value="C:mitochondrial matrix"/>
    <property type="evidence" value="ECO:0007669"/>
    <property type="project" value="UniProtKB-SubCell"/>
</dbReference>
<keyword evidence="10" id="KW-1185">Reference proteome</keyword>
<evidence type="ECO:0000256" key="5">
    <source>
        <dbReference type="ARBA" id="ARBA00022946"/>
    </source>
</evidence>
<name>A0A420YDY2_9PEZI</name>
<evidence type="ECO:0000256" key="2">
    <source>
        <dbReference type="ARBA" id="ARBA00004305"/>
    </source>
</evidence>
<dbReference type="GO" id="GO:0034553">
    <property type="term" value="P:mitochondrial respiratory chain complex II assembly"/>
    <property type="evidence" value="ECO:0007669"/>
    <property type="project" value="UniProtKB-UniRule"/>
</dbReference>
<dbReference type="GO" id="GO:0006105">
    <property type="term" value="P:succinate metabolic process"/>
    <property type="evidence" value="ECO:0007669"/>
    <property type="project" value="TreeGrafter"/>
</dbReference>
<dbReference type="Proteomes" id="UP000275385">
    <property type="component" value="Unassembled WGS sequence"/>
</dbReference>
<dbReference type="OrthoDB" id="278329at2759"/>
<comment type="subunit">
    <text evidence="4 8">Interacts with the iron-sulfur protein subunit within the SDH catalytic dimer.</text>
</comment>
<evidence type="ECO:0000256" key="6">
    <source>
        <dbReference type="ARBA" id="ARBA00023128"/>
    </source>
</evidence>
<comment type="function">
    <text evidence="1 8">Plays an essential role in the assembly of succinate dehydrogenase (SDH), an enzyme complex (also referred to as respiratory complex II) that is a component of both the tricarboxylic acid (TCA) cycle and the mitochondrial electron transport chain, and which couples the oxidation of succinate to fumarate with the reduction of ubiquinone (coenzyme Q) to ubiquinol. Promotes maturation of the iron-sulfur protein subunit of the SDH catalytic dimer, protecting it from the deleterious effects of oxidants. May act together with SDHAF1.</text>
</comment>
<keyword evidence="7 8" id="KW-0143">Chaperone</keyword>
<sequence length="134" mass="15378">MRPTLRMAASMAAQSSSLKPAAMNLLPPIPLYRRLLRAHRKHLPHEMRVLGDEYVKAEFRAHRNVDNPVHLVGFLSEWQLYAQKIEGDAWVGEKLDQGKIEKMSDEQLAQLYELMKAIQKRGEEAADEELEGRS</sequence>
<keyword evidence="6 8" id="KW-0496">Mitochondrion</keyword>
<dbReference type="AlphaFoldDB" id="A0A420YDY2"/>
<dbReference type="STRING" id="177199.A0A420YDY2"/>
<evidence type="ECO:0000256" key="4">
    <source>
        <dbReference type="ARBA" id="ARBA00011273"/>
    </source>
</evidence>
<comment type="caution">
    <text evidence="9">The sequence shown here is derived from an EMBL/GenBank/DDBJ whole genome shotgun (WGS) entry which is preliminary data.</text>
</comment>
<dbReference type="EMBL" id="QVQW01000016">
    <property type="protein sequence ID" value="RKU46096.1"/>
    <property type="molecule type" value="Genomic_DNA"/>
</dbReference>
<protein>
    <recommendedName>
        <fullName evidence="8">Succinate dehydrogenase assembly factor 3</fullName>
        <shortName evidence="8">SDH assembly factor 3</shortName>
        <shortName evidence="8">SDHAF3</shortName>
    </recommendedName>
</protein>